<evidence type="ECO:0000256" key="3">
    <source>
        <dbReference type="ARBA" id="ARBA00023157"/>
    </source>
</evidence>
<dbReference type="Pfam" id="PF06747">
    <property type="entry name" value="CHCH"/>
    <property type="match status" value="1"/>
</dbReference>
<keyword evidence="3" id="KW-1015">Disulfide bond</keyword>
<organism evidence="7 8">
    <name type="scientific">Patella caerulea</name>
    <name type="common">Rayed Mediterranean limpet</name>
    <dbReference type="NCBI Taxonomy" id="87958"/>
    <lineage>
        <taxon>Eukaryota</taxon>
        <taxon>Metazoa</taxon>
        <taxon>Spiralia</taxon>
        <taxon>Lophotrochozoa</taxon>
        <taxon>Mollusca</taxon>
        <taxon>Gastropoda</taxon>
        <taxon>Patellogastropoda</taxon>
        <taxon>Patelloidea</taxon>
        <taxon>Patellidae</taxon>
        <taxon>Patella</taxon>
    </lineage>
</organism>
<dbReference type="AlphaFoldDB" id="A0AAN8G4B7"/>
<evidence type="ECO:0000256" key="2">
    <source>
        <dbReference type="ARBA" id="ARBA00022490"/>
    </source>
</evidence>
<sequence>MSTQMTFHGKRTVKPPDKGSFPLDHEGECKDFMVKFMKCLRINGQENTKCREESKDYLHCRMERNLMAKEDWKKLGYHKVENQETT</sequence>
<dbReference type="PANTHER" id="PTHR21107">
    <property type="entry name" value="CYTOCHROME C OXIDASE ASSEMBLY PROTEIN COX19"/>
    <property type="match status" value="1"/>
</dbReference>
<dbReference type="PANTHER" id="PTHR21107:SF2">
    <property type="entry name" value="CYTOCHROME C OXIDASE ASSEMBLY PROTEIN COX19"/>
    <property type="match status" value="1"/>
</dbReference>
<dbReference type="Proteomes" id="UP001347796">
    <property type="component" value="Unassembled WGS sequence"/>
</dbReference>
<feature type="domain" description="CHCH" evidence="6">
    <location>
        <begin position="29"/>
        <end position="63"/>
    </location>
</feature>
<evidence type="ECO:0000256" key="4">
    <source>
        <dbReference type="ARBA" id="ARBA00038223"/>
    </source>
</evidence>
<evidence type="ECO:0000259" key="6">
    <source>
        <dbReference type="Pfam" id="PF06747"/>
    </source>
</evidence>
<evidence type="ECO:0000313" key="8">
    <source>
        <dbReference type="Proteomes" id="UP001347796"/>
    </source>
</evidence>
<gene>
    <name evidence="7" type="ORF">SNE40_020428</name>
</gene>
<dbReference type="InterPro" id="IPR051383">
    <property type="entry name" value="COX19"/>
</dbReference>
<proteinExistence type="inferred from homology"/>
<comment type="caution">
    <text evidence="7">The sequence shown here is derived from an EMBL/GenBank/DDBJ whole genome shotgun (WGS) entry which is preliminary data.</text>
</comment>
<dbReference type="GO" id="GO:0033617">
    <property type="term" value="P:mitochondrial respiratory chain complex IV assembly"/>
    <property type="evidence" value="ECO:0007669"/>
    <property type="project" value="TreeGrafter"/>
</dbReference>
<feature type="region of interest" description="Disordered" evidence="5">
    <location>
        <begin position="1"/>
        <end position="20"/>
    </location>
</feature>
<dbReference type="GO" id="GO:0005758">
    <property type="term" value="C:mitochondrial intermembrane space"/>
    <property type="evidence" value="ECO:0007669"/>
    <property type="project" value="TreeGrafter"/>
</dbReference>
<dbReference type="PROSITE" id="PS51808">
    <property type="entry name" value="CHCH"/>
    <property type="match status" value="1"/>
</dbReference>
<name>A0AAN8G4B7_PATCE</name>
<dbReference type="EMBL" id="JAZGQO010000015">
    <property type="protein sequence ID" value="KAK6169357.1"/>
    <property type="molecule type" value="Genomic_DNA"/>
</dbReference>
<evidence type="ECO:0000256" key="1">
    <source>
        <dbReference type="ARBA" id="ARBA00004496"/>
    </source>
</evidence>
<keyword evidence="8" id="KW-1185">Reference proteome</keyword>
<dbReference type="InterPro" id="IPR010625">
    <property type="entry name" value="CHCH"/>
</dbReference>
<keyword evidence="2" id="KW-0963">Cytoplasm</keyword>
<reference evidence="7 8" key="1">
    <citation type="submission" date="2024-01" db="EMBL/GenBank/DDBJ databases">
        <title>The genome of the rayed Mediterranean limpet Patella caerulea (Linnaeus, 1758).</title>
        <authorList>
            <person name="Anh-Thu Weber A."/>
            <person name="Halstead-Nussloch G."/>
        </authorList>
    </citation>
    <scope>NUCLEOTIDE SEQUENCE [LARGE SCALE GENOMIC DNA]</scope>
    <source>
        <strain evidence="7">AATW-2023a</strain>
        <tissue evidence="7">Whole specimen</tissue>
    </source>
</reference>
<protein>
    <recommendedName>
        <fullName evidence="6">CHCH domain-containing protein</fullName>
    </recommendedName>
</protein>
<evidence type="ECO:0000256" key="5">
    <source>
        <dbReference type="SAM" id="MobiDB-lite"/>
    </source>
</evidence>
<accession>A0AAN8G4B7</accession>
<evidence type="ECO:0000313" key="7">
    <source>
        <dbReference type="EMBL" id="KAK6169357.1"/>
    </source>
</evidence>
<comment type="similarity">
    <text evidence="4">Belongs to the COX19 family.</text>
</comment>
<comment type="subcellular location">
    <subcellularLocation>
        <location evidence="1">Cytoplasm</location>
    </subcellularLocation>
</comment>